<feature type="chain" id="PRO_5010273474" evidence="8">
    <location>
        <begin position="21"/>
        <end position="865"/>
    </location>
</feature>
<gene>
    <name evidence="10" type="primary">Prom1</name>
</gene>
<dbReference type="GeneID" id="105980130"/>
<dbReference type="GO" id="GO:0045494">
    <property type="term" value="P:photoreceptor cell maintenance"/>
    <property type="evidence" value="ECO:0007669"/>
    <property type="project" value="TreeGrafter"/>
</dbReference>
<sequence length="865" mass="97560">MALLLDVLLLLGLWANTISGGQPASTNRPGDFNYELPATKYETRDDYEAGPAGLLFHMVHLFLYVVQPRDFPIDSIREILKQKSEPSIDYQKVAYYEMGIIICAVLGLLFVILMPVVGFFFCMCRCCNKCGGKMHQRQKKSGRCQRKCFAVSLLVMCFLISIGIFCGFVANIHVQTWMNNTQKLATSNFKDLRTLLNETPKQIHYILAQYNTTRDQAFSDLDRIHTLLGAGILEKLKPEVVPVLNDVKAMATAIIRTHESLENMENSLQSLSNGSSQLNNSLTNVKDNIQNSLNDNDCSSARDQETCNRVRASLSQLEINPELGQLPSVDQQLSRVNEILKTDLDKLATQGSRSLEDIPNTIKNQTTEVVADVKAVLNSIGHNIDSVSQQIPIQSTLSSFEDYLNDTEYYFYYYTSIVEKNDSFWWLSSLIICFLLSLIVLFFYLGLLCGICGYDRHATPTTRGCVSNMGGIFLMTGVGLSFLFCWILMFIVTLTFVIGANMEKLVCEPYANKKLFQVLDTPYLLNQDWKYFLSGMMFSSSDIELTFEQVYSDCKNDKGVYTALQLQHIFNIDDHLNIQQHTGNIMREFENLNLRLDSITLLDDAGRRNLQEFAESGVDKLAYDTYLAQADKSPVKTNLLGFASILEAEANRLSSGSLRQSLKTEAQTIRTIYQHQVLPMEQSLSTLQQSVQILQHTTSGLPTKVAKILYNLDSAQNFVTNNTSSIIVKETKQFVTTIIGYFEHYLQWVKFAISEKMATCKPMATALDSAVKVFLCGYTVDPLNLFWFGIGKATVFLLPALILAVKLAKYYRQMQSEDIYDNVETVPMKNMENGNNGYHKDHLYGVHNPVMQGKAKPGRACMPVM</sequence>
<evidence type="ECO:0000313" key="9">
    <source>
        <dbReference type="Proteomes" id="UP000081671"/>
    </source>
</evidence>
<keyword evidence="4 7" id="KW-1133">Transmembrane helix</keyword>
<feature type="transmembrane region" description="Helical" evidence="7">
    <location>
        <begin position="148"/>
        <end position="170"/>
    </location>
</feature>
<feature type="transmembrane region" description="Helical" evidence="7">
    <location>
        <begin position="424"/>
        <end position="451"/>
    </location>
</feature>
<keyword evidence="5 7" id="KW-0472">Membrane</keyword>
<dbReference type="GO" id="GO:0015485">
    <property type="term" value="F:cholesterol binding"/>
    <property type="evidence" value="ECO:0007669"/>
    <property type="project" value="TreeGrafter"/>
</dbReference>
<dbReference type="Pfam" id="PF05478">
    <property type="entry name" value="Prominin"/>
    <property type="match status" value="1"/>
</dbReference>
<protein>
    <submittedName>
        <fullName evidence="10">Prominin-1 isoform X1</fullName>
    </submittedName>
</protein>
<keyword evidence="8" id="KW-0732">Signal</keyword>
<comment type="similarity">
    <text evidence="2">Belongs to the prominin family.</text>
</comment>
<dbReference type="GO" id="GO:0060219">
    <property type="term" value="P:camera-type eye photoreceptor cell differentiation"/>
    <property type="evidence" value="ECO:0007669"/>
    <property type="project" value="TreeGrafter"/>
</dbReference>
<evidence type="ECO:0000256" key="7">
    <source>
        <dbReference type="SAM" id="Phobius"/>
    </source>
</evidence>
<keyword evidence="3 7" id="KW-0812">Transmembrane</keyword>
<evidence type="ECO:0000256" key="2">
    <source>
        <dbReference type="ARBA" id="ARBA00006058"/>
    </source>
</evidence>
<evidence type="ECO:0000256" key="5">
    <source>
        <dbReference type="ARBA" id="ARBA00023136"/>
    </source>
</evidence>
<name>A0A1S3ELF9_DIPOR</name>
<evidence type="ECO:0000256" key="3">
    <source>
        <dbReference type="ARBA" id="ARBA00022692"/>
    </source>
</evidence>
<dbReference type="GO" id="GO:0071914">
    <property type="term" value="C:prominosome"/>
    <property type="evidence" value="ECO:0007669"/>
    <property type="project" value="TreeGrafter"/>
</dbReference>
<dbReference type="InterPro" id="IPR008795">
    <property type="entry name" value="Prominin"/>
</dbReference>
<dbReference type="GO" id="GO:0016324">
    <property type="term" value="C:apical plasma membrane"/>
    <property type="evidence" value="ECO:0007669"/>
    <property type="project" value="TreeGrafter"/>
</dbReference>
<comment type="subcellular location">
    <subcellularLocation>
        <location evidence="1">Cell projection</location>
        <location evidence="1">Microvillus membrane</location>
        <topology evidence="1">Multi-pass membrane protein</topology>
    </subcellularLocation>
</comment>
<dbReference type="AlphaFoldDB" id="A0A1S3ELF9"/>
<feature type="signal peptide" evidence="8">
    <location>
        <begin position="1"/>
        <end position="20"/>
    </location>
</feature>
<dbReference type="STRING" id="10020.ENSDORP00000003584"/>
<feature type="transmembrane region" description="Helical" evidence="7">
    <location>
        <begin position="99"/>
        <end position="127"/>
    </location>
</feature>
<dbReference type="InParanoid" id="A0A1S3ELF9"/>
<feature type="transmembrane region" description="Helical" evidence="7">
    <location>
        <begin position="785"/>
        <end position="805"/>
    </location>
</feature>
<dbReference type="CTD" id="8842"/>
<dbReference type="OrthoDB" id="6229420at2759"/>
<dbReference type="GO" id="GO:0031528">
    <property type="term" value="C:microvillus membrane"/>
    <property type="evidence" value="ECO:0007669"/>
    <property type="project" value="UniProtKB-SubCell"/>
</dbReference>
<evidence type="ECO:0000313" key="10">
    <source>
        <dbReference type="RefSeq" id="XP_012864322.1"/>
    </source>
</evidence>
<evidence type="ECO:0000256" key="6">
    <source>
        <dbReference type="ARBA" id="ARBA00023180"/>
    </source>
</evidence>
<dbReference type="PANTHER" id="PTHR22730:SF3">
    <property type="entry name" value="PROMININ-1"/>
    <property type="match status" value="1"/>
</dbReference>
<dbReference type="GO" id="GO:0009986">
    <property type="term" value="C:cell surface"/>
    <property type="evidence" value="ECO:0007669"/>
    <property type="project" value="TreeGrafter"/>
</dbReference>
<reference evidence="10" key="1">
    <citation type="submission" date="2025-08" db="UniProtKB">
        <authorList>
            <consortium name="RefSeq"/>
        </authorList>
    </citation>
    <scope>IDENTIFICATION</scope>
    <source>
        <tissue evidence="10">Kidney</tissue>
    </source>
</reference>
<dbReference type="GO" id="GO:0005929">
    <property type="term" value="C:cilium"/>
    <property type="evidence" value="ECO:0007669"/>
    <property type="project" value="TreeGrafter"/>
</dbReference>
<keyword evidence="6" id="KW-0325">Glycoprotein</keyword>
<dbReference type="FunCoup" id="A0A1S3ELF9">
    <property type="interactions" value="55"/>
</dbReference>
<organism evidence="9 10">
    <name type="scientific">Dipodomys ordii</name>
    <name type="common">Ord's kangaroo rat</name>
    <dbReference type="NCBI Taxonomy" id="10020"/>
    <lineage>
        <taxon>Eukaryota</taxon>
        <taxon>Metazoa</taxon>
        <taxon>Chordata</taxon>
        <taxon>Craniata</taxon>
        <taxon>Vertebrata</taxon>
        <taxon>Euteleostomi</taxon>
        <taxon>Mammalia</taxon>
        <taxon>Eutheria</taxon>
        <taxon>Euarchontoglires</taxon>
        <taxon>Glires</taxon>
        <taxon>Rodentia</taxon>
        <taxon>Castorimorpha</taxon>
        <taxon>Heteromyidae</taxon>
        <taxon>Dipodomyinae</taxon>
        <taxon>Dipodomys</taxon>
    </lineage>
</organism>
<dbReference type="RefSeq" id="XP_012864322.1">
    <property type="nucleotide sequence ID" value="XM_013008868.1"/>
</dbReference>
<dbReference type="Proteomes" id="UP000081671">
    <property type="component" value="Unplaced"/>
</dbReference>
<dbReference type="PANTHER" id="PTHR22730">
    <property type="entry name" value="PROMININ PROM PROTEIN"/>
    <property type="match status" value="1"/>
</dbReference>
<evidence type="ECO:0000256" key="4">
    <source>
        <dbReference type="ARBA" id="ARBA00022989"/>
    </source>
</evidence>
<proteinExistence type="inferred from homology"/>
<feature type="transmembrane region" description="Helical" evidence="7">
    <location>
        <begin position="472"/>
        <end position="498"/>
    </location>
</feature>
<accession>A0A1S3ELF9</accession>
<evidence type="ECO:0000256" key="8">
    <source>
        <dbReference type="SAM" id="SignalP"/>
    </source>
</evidence>
<keyword evidence="9" id="KW-1185">Reference proteome</keyword>
<evidence type="ECO:0000256" key="1">
    <source>
        <dbReference type="ARBA" id="ARBA00004475"/>
    </source>
</evidence>
<dbReference type="KEGG" id="dord:105980130"/>